<proteinExistence type="predicted"/>
<accession>A0AC34QRA6</accession>
<dbReference type="WBParaSite" id="JU765_v2.g18710.t1">
    <property type="protein sequence ID" value="JU765_v2.g18710.t1"/>
    <property type="gene ID" value="JU765_v2.g18710"/>
</dbReference>
<dbReference type="Proteomes" id="UP000887576">
    <property type="component" value="Unplaced"/>
</dbReference>
<reference evidence="2" key="1">
    <citation type="submission" date="2022-11" db="UniProtKB">
        <authorList>
            <consortium name="WormBaseParasite"/>
        </authorList>
    </citation>
    <scope>IDENTIFICATION</scope>
</reference>
<sequence length="293" mass="33688">MCSDRGYLLTTQAFKMGKNDSPRTSLSSLDFPEPDNVPSYSDRFSDVIDKALKEIQKEPEELAIAHKLFNDLKAKYEADNELEKELQRSSRKKEYRNKISPYSTGSSTPAFSGRSSEYSLEQTSDENSTICKLCSRKLCSRYALRKHIEKIHPSGEKIEVTFKCPDCDKILASKQGLRAHMRRHSGVDQFQCTECEKRYMYTNELRKHMIRVHKWYPEEVQDLSLFKINPDVPSDNSDREGDDDNDDDDEDSLILQALSSYSRPNSEEFSLDITLYSKSFKKGPSRAQFGQPG</sequence>
<evidence type="ECO:0000313" key="1">
    <source>
        <dbReference type="Proteomes" id="UP000887576"/>
    </source>
</evidence>
<organism evidence="1 2">
    <name type="scientific">Panagrolaimus sp. JU765</name>
    <dbReference type="NCBI Taxonomy" id="591449"/>
    <lineage>
        <taxon>Eukaryota</taxon>
        <taxon>Metazoa</taxon>
        <taxon>Ecdysozoa</taxon>
        <taxon>Nematoda</taxon>
        <taxon>Chromadorea</taxon>
        <taxon>Rhabditida</taxon>
        <taxon>Tylenchina</taxon>
        <taxon>Panagrolaimomorpha</taxon>
        <taxon>Panagrolaimoidea</taxon>
        <taxon>Panagrolaimidae</taxon>
        <taxon>Panagrolaimus</taxon>
    </lineage>
</organism>
<protein>
    <submittedName>
        <fullName evidence="2">C2H2-type domain-containing protein</fullName>
    </submittedName>
</protein>
<name>A0AC34QRA6_9BILA</name>
<evidence type="ECO:0000313" key="2">
    <source>
        <dbReference type="WBParaSite" id="JU765_v2.g18710.t1"/>
    </source>
</evidence>